<proteinExistence type="predicted"/>
<dbReference type="OrthoDB" id="493944at2"/>
<accession>K9VTE0</accession>
<dbReference type="InterPro" id="IPR018004">
    <property type="entry name" value="KilA/APSES_HTH"/>
</dbReference>
<dbReference type="RefSeq" id="WP_015201479.1">
    <property type="nucleotide sequence ID" value="NC_019753.1"/>
</dbReference>
<feature type="domain" description="KilA-N" evidence="1">
    <location>
        <begin position="2"/>
        <end position="109"/>
    </location>
</feature>
<protein>
    <submittedName>
        <fullName evidence="2">KilA, /APSES-type HTH DNA-binding domain protein</fullName>
    </submittedName>
</protein>
<evidence type="ECO:0000313" key="3">
    <source>
        <dbReference type="Proteomes" id="UP000010472"/>
    </source>
</evidence>
<evidence type="ECO:0000313" key="2">
    <source>
        <dbReference type="EMBL" id="AFZ11338.1"/>
    </source>
</evidence>
<dbReference type="InterPro" id="IPR017880">
    <property type="entry name" value="KilA_N"/>
</dbReference>
<dbReference type="Proteomes" id="UP000010472">
    <property type="component" value="Chromosome"/>
</dbReference>
<dbReference type="GO" id="GO:0003677">
    <property type="term" value="F:DNA binding"/>
    <property type="evidence" value="ECO:0007669"/>
    <property type="project" value="UniProtKB-KW"/>
</dbReference>
<organism evidence="2 3">
    <name type="scientific">Crinalium epipsammum PCC 9333</name>
    <dbReference type="NCBI Taxonomy" id="1173022"/>
    <lineage>
        <taxon>Bacteria</taxon>
        <taxon>Bacillati</taxon>
        <taxon>Cyanobacteriota</taxon>
        <taxon>Cyanophyceae</taxon>
        <taxon>Gomontiellales</taxon>
        <taxon>Gomontiellaceae</taxon>
        <taxon>Crinalium</taxon>
    </lineage>
</organism>
<dbReference type="HOGENOM" id="CLU_1370180_0_0_3"/>
<dbReference type="KEGG" id="cep:Cri9333_0358"/>
<dbReference type="eggNOG" id="ENOG5030ID2">
    <property type="taxonomic scope" value="Bacteria"/>
</dbReference>
<dbReference type="Pfam" id="PF04383">
    <property type="entry name" value="KilA-N"/>
    <property type="match status" value="1"/>
</dbReference>
<keyword evidence="3" id="KW-1185">Reference proteome</keyword>
<dbReference type="InterPro" id="IPR036887">
    <property type="entry name" value="HTH_APSES_sf"/>
</dbReference>
<dbReference type="AlphaFoldDB" id="K9VTE0"/>
<sequence length="199" mass="22634">MNSITHELNGVLVKQRVTDGYINATALAKAYEAATGTRKDVRNWLLTERAKAYIEYLSAKTEIHVLELVQVKKGGNVSGTWIHPKLAIPFATWLSIEFEFQVSEWVEEWLATGAIKAEHLQVRLSGKSTRRQLTDAIKSYIDRHPELSENSRHWLFVNISQRVSLMVFGRKTNKLAEDLNISKERLRDALTGNNGDTGW</sequence>
<dbReference type="PROSITE" id="PS51301">
    <property type="entry name" value="KILA_N"/>
    <property type="match status" value="1"/>
</dbReference>
<dbReference type="SUPFAM" id="SSF54616">
    <property type="entry name" value="DNA-binding domain of Mlu1-box binding protein MBP1"/>
    <property type="match status" value="1"/>
</dbReference>
<reference evidence="2 3" key="1">
    <citation type="submission" date="2012-06" db="EMBL/GenBank/DDBJ databases">
        <title>Finished chromosome of genome of Crinalium epipsammum PCC 9333.</title>
        <authorList>
            <consortium name="US DOE Joint Genome Institute"/>
            <person name="Gugger M."/>
            <person name="Coursin T."/>
            <person name="Rippka R."/>
            <person name="Tandeau De Marsac N."/>
            <person name="Huntemann M."/>
            <person name="Wei C.-L."/>
            <person name="Han J."/>
            <person name="Detter J.C."/>
            <person name="Han C."/>
            <person name="Tapia R."/>
            <person name="Davenport K."/>
            <person name="Daligault H."/>
            <person name="Erkkila T."/>
            <person name="Gu W."/>
            <person name="Munk A.C.C."/>
            <person name="Teshima H."/>
            <person name="Xu Y."/>
            <person name="Chain P."/>
            <person name="Chen A."/>
            <person name="Krypides N."/>
            <person name="Mavromatis K."/>
            <person name="Markowitz V."/>
            <person name="Szeto E."/>
            <person name="Ivanova N."/>
            <person name="Mikhailova N."/>
            <person name="Ovchinnikova G."/>
            <person name="Pagani I."/>
            <person name="Pati A."/>
            <person name="Goodwin L."/>
            <person name="Peters L."/>
            <person name="Pitluck S."/>
            <person name="Woyke T."/>
            <person name="Kerfeld C."/>
        </authorList>
    </citation>
    <scope>NUCLEOTIDE SEQUENCE [LARGE SCALE GENOMIC DNA]</scope>
    <source>
        <strain evidence="2 3">PCC 9333</strain>
    </source>
</reference>
<name>K9VTE0_9CYAN</name>
<dbReference type="EMBL" id="CP003620">
    <property type="protein sequence ID" value="AFZ11338.1"/>
    <property type="molecule type" value="Genomic_DNA"/>
</dbReference>
<gene>
    <name evidence="2" type="ORF">Cri9333_0358</name>
</gene>
<keyword evidence="2" id="KW-0238">DNA-binding</keyword>
<dbReference type="SMART" id="SM01252">
    <property type="entry name" value="KilA-N"/>
    <property type="match status" value="1"/>
</dbReference>
<dbReference type="STRING" id="1173022.Cri9333_0358"/>
<evidence type="ECO:0000259" key="1">
    <source>
        <dbReference type="PROSITE" id="PS51301"/>
    </source>
</evidence>